<evidence type="ECO:0000259" key="2">
    <source>
        <dbReference type="Pfam" id="PF24883"/>
    </source>
</evidence>
<keyword evidence="1" id="KW-0677">Repeat</keyword>
<protein>
    <recommendedName>
        <fullName evidence="2">Nephrocystin 3-like N-terminal domain-containing protein</fullName>
    </recommendedName>
</protein>
<organism evidence="3 4">
    <name type="scientific">Thanatephorus cucumeris (strain AG1-IB / isolate 7/3/14)</name>
    <name type="common">Lettuce bottom rot fungus</name>
    <name type="synonym">Rhizoctonia solani</name>
    <dbReference type="NCBI Taxonomy" id="1108050"/>
    <lineage>
        <taxon>Eukaryota</taxon>
        <taxon>Fungi</taxon>
        <taxon>Dikarya</taxon>
        <taxon>Basidiomycota</taxon>
        <taxon>Agaricomycotina</taxon>
        <taxon>Agaricomycetes</taxon>
        <taxon>Cantharellales</taxon>
        <taxon>Ceratobasidiaceae</taxon>
        <taxon>Rhizoctonia</taxon>
        <taxon>Rhizoctonia solani AG-1</taxon>
    </lineage>
</organism>
<feature type="domain" description="Nephrocystin 3-like N-terminal" evidence="2">
    <location>
        <begin position="129"/>
        <end position="203"/>
    </location>
</feature>
<dbReference type="AlphaFoldDB" id="M5CB73"/>
<sequence>MKGQDRVIYCCRQVHAHLERLKVSKPKSEHTRSKDDELAKMSPSMSAIYDSAESDTMKRGLCTPGTRQPQIDLLFEWARTPDSGKTCWMNGMAGTGKTTIAYTVCSQLERNSHLGASFFCSRTITESKALESDSNARNKALRLQYQKLIVEPLSKVKDSLPAEFIVVIDALDECETEDSVSQILDQLLSTPSAIPIRFLLSSRPEKQIAHKIAGRLNGHDDIRLVLHDLDRSTVKADIKAYMQAELIQVPLTDAQWPLVVDCCGELFIYASTICRYLKNARDHVAE</sequence>
<proteinExistence type="predicted"/>
<evidence type="ECO:0000256" key="1">
    <source>
        <dbReference type="ARBA" id="ARBA00022737"/>
    </source>
</evidence>
<dbReference type="Pfam" id="PF24883">
    <property type="entry name" value="NPHP3_N"/>
    <property type="match status" value="1"/>
</dbReference>
<dbReference type="InterPro" id="IPR056884">
    <property type="entry name" value="NPHP3-like_N"/>
</dbReference>
<dbReference type="SUPFAM" id="SSF52540">
    <property type="entry name" value="P-loop containing nucleoside triphosphate hydrolases"/>
    <property type="match status" value="1"/>
</dbReference>
<comment type="caution">
    <text evidence="3">The sequence shown here is derived from an EMBL/GenBank/DDBJ whole genome shotgun (WGS) entry which is preliminary data.</text>
</comment>
<dbReference type="EMBL" id="CAOJ01016958">
    <property type="protein sequence ID" value="CCO37248.1"/>
    <property type="molecule type" value="Genomic_DNA"/>
</dbReference>
<dbReference type="PANTHER" id="PTHR10039">
    <property type="entry name" value="AMELOGENIN"/>
    <property type="match status" value="1"/>
</dbReference>
<dbReference type="Gene3D" id="3.40.50.300">
    <property type="entry name" value="P-loop containing nucleotide triphosphate hydrolases"/>
    <property type="match status" value="1"/>
</dbReference>
<dbReference type="HOGENOM" id="CLU_000288_6_10_1"/>
<dbReference type="Proteomes" id="UP000012065">
    <property type="component" value="Unassembled WGS sequence"/>
</dbReference>
<dbReference type="InterPro" id="IPR027417">
    <property type="entry name" value="P-loop_NTPase"/>
</dbReference>
<gene>
    <name evidence="3" type="ORF">BN14_11403</name>
</gene>
<reference evidence="3 4" key="1">
    <citation type="journal article" date="2013" name="J. Biotechnol.">
        <title>Establishment and interpretation of the genome sequence of the phytopathogenic fungus Rhizoctonia solani AG1-IB isolate 7/3/14.</title>
        <authorList>
            <person name="Wibberg D.W."/>
            <person name="Jelonek L.J."/>
            <person name="Rupp O.R."/>
            <person name="Hennig M.H."/>
            <person name="Eikmeyer F.E."/>
            <person name="Goesmann A.G."/>
            <person name="Hartmann A.H."/>
            <person name="Borriss R.B."/>
            <person name="Grosch R.G."/>
            <person name="Puehler A.P."/>
            <person name="Schlueter A.S."/>
        </authorList>
    </citation>
    <scope>NUCLEOTIDE SEQUENCE [LARGE SCALE GENOMIC DNA]</scope>
    <source>
        <strain evidence="4">AG1-IB / isolate 7/3/14</strain>
    </source>
</reference>
<evidence type="ECO:0000313" key="3">
    <source>
        <dbReference type="EMBL" id="CCO37248.1"/>
    </source>
</evidence>
<accession>M5CB73</accession>
<evidence type="ECO:0000313" key="4">
    <source>
        <dbReference type="Proteomes" id="UP000012065"/>
    </source>
</evidence>
<name>M5CB73_THACB</name>